<keyword evidence="2" id="KW-0732">Signal</keyword>
<accession>A0AAP0R6J8</accession>
<evidence type="ECO:0000313" key="3">
    <source>
        <dbReference type="EMBL" id="KAK9271005.1"/>
    </source>
</evidence>
<evidence type="ECO:0000256" key="2">
    <source>
        <dbReference type="SAM" id="SignalP"/>
    </source>
</evidence>
<keyword evidence="4" id="KW-1185">Reference proteome</keyword>
<evidence type="ECO:0000256" key="1">
    <source>
        <dbReference type="SAM" id="MobiDB-lite"/>
    </source>
</evidence>
<feature type="chain" id="PRO_5042908321" evidence="2">
    <location>
        <begin position="36"/>
        <end position="95"/>
    </location>
</feature>
<feature type="region of interest" description="Disordered" evidence="1">
    <location>
        <begin position="65"/>
        <end position="95"/>
    </location>
</feature>
<dbReference type="Proteomes" id="UP001415857">
    <property type="component" value="Unassembled WGS sequence"/>
</dbReference>
<dbReference type="AlphaFoldDB" id="A0AAP0R6J8"/>
<feature type="signal peptide" evidence="2">
    <location>
        <begin position="1"/>
        <end position="35"/>
    </location>
</feature>
<dbReference type="EMBL" id="JBBPBK010000014">
    <property type="protein sequence ID" value="KAK9271005.1"/>
    <property type="molecule type" value="Genomic_DNA"/>
</dbReference>
<protein>
    <submittedName>
        <fullName evidence="3">Uncharacterized protein</fullName>
    </submittedName>
</protein>
<gene>
    <name evidence="3" type="ORF">L1049_026593</name>
</gene>
<sequence>MAMKKNSPTTSMKSLWFVLGVMLLVVSTQLSLVHCRPLRSTADGVVDAGCKQVDGADSVGLNSFAVSSNNSSSRSNARSLAYKMTSGPSTRGPGH</sequence>
<evidence type="ECO:0000313" key="4">
    <source>
        <dbReference type="Proteomes" id="UP001415857"/>
    </source>
</evidence>
<organism evidence="3 4">
    <name type="scientific">Liquidambar formosana</name>
    <name type="common">Formosan gum</name>
    <dbReference type="NCBI Taxonomy" id="63359"/>
    <lineage>
        <taxon>Eukaryota</taxon>
        <taxon>Viridiplantae</taxon>
        <taxon>Streptophyta</taxon>
        <taxon>Embryophyta</taxon>
        <taxon>Tracheophyta</taxon>
        <taxon>Spermatophyta</taxon>
        <taxon>Magnoliopsida</taxon>
        <taxon>eudicotyledons</taxon>
        <taxon>Gunneridae</taxon>
        <taxon>Pentapetalae</taxon>
        <taxon>Saxifragales</taxon>
        <taxon>Altingiaceae</taxon>
        <taxon>Liquidambar</taxon>
    </lineage>
</organism>
<name>A0AAP0R6J8_LIQFO</name>
<proteinExistence type="predicted"/>
<feature type="compositionally biased region" description="Low complexity" evidence="1">
    <location>
        <begin position="65"/>
        <end position="79"/>
    </location>
</feature>
<reference evidence="3 4" key="1">
    <citation type="journal article" date="2024" name="Plant J.">
        <title>Genome sequences and population genomics reveal climatic adaptation and genomic divergence between two closely related sweetgum species.</title>
        <authorList>
            <person name="Xu W.Q."/>
            <person name="Ren C.Q."/>
            <person name="Zhang X.Y."/>
            <person name="Comes H.P."/>
            <person name="Liu X.H."/>
            <person name="Li Y.G."/>
            <person name="Kettle C.J."/>
            <person name="Jalonen R."/>
            <person name="Gaisberger H."/>
            <person name="Ma Y.Z."/>
            <person name="Qiu Y.X."/>
        </authorList>
    </citation>
    <scope>NUCLEOTIDE SEQUENCE [LARGE SCALE GENOMIC DNA]</scope>
    <source>
        <strain evidence="3">Hangzhou</strain>
    </source>
</reference>
<comment type="caution">
    <text evidence="3">The sequence shown here is derived from an EMBL/GenBank/DDBJ whole genome shotgun (WGS) entry which is preliminary data.</text>
</comment>